<evidence type="ECO:0000259" key="6">
    <source>
        <dbReference type="PROSITE" id="PS51448"/>
    </source>
</evidence>
<keyword evidence="8" id="KW-1185">Reference proteome</keyword>
<dbReference type="eggNOG" id="ENOG502S5ZY">
    <property type="taxonomic scope" value="Eukaryota"/>
</dbReference>
<dbReference type="Bgee" id="ENSACAG00000003033">
    <property type="expression patterns" value="Expressed in dewlap"/>
</dbReference>
<keyword evidence="4 5" id="KW-1015">Disulfide bond</keyword>
<reference evidence="7" key="3">
    <citation type="submission" date="2025-09" db="UniProtKB">
        <authorList>
            <consortium name="Ensembl"/>
        </authorList>
    </citation>
    <scope>IDENTIFICATION</scope>
</reference>
<evidence type="ECO:0000256" key="3">
    <source>
        <dbReference type="ARBA" id="ARBA00022729"/>
    </source>
</evidence>
<dbReference type="PROSITE" id="PS00025">
    <property type="entry name" value="P_TREFOIL_1"/>
    <property type="match status" value="1"/>
</dbReference>
<dbReference type="STRING" id="28377.ENSACAP00000002934"/>
<dbReference type="PANTHER" id="PTHR13826:SF14">
    <property type="entry name" value="TREFOIL FACTOR 2"/>
    <property type="match status" value="1"/>
</dbReference>
<name>G1KBF7_ANOCA</name>
<evidence type="ECO:0000256" key="2">
    <source>
        <dbReference type="ARBA" id="ARBA00022525"/>
    </source>
</evidence>
<proteinExistence type="predicted"/>
<keyword evidence="2" id="KW-0964">Secreted</keyword>
<feature type="domain" description="P-type" evidence="6">
    <location>
        <begin position="61"/>
        <end position="104"/>
    </location>
</feature>
<dbReference type="HOGENOM" id="CLU_161058_0_0_1"/>
<feature type="disulfide bond" evidence="5">
    <location>
        <begin position="24"/>
        <end position="39"/>
    </location>
</feature>
<dbReference type="SUPFAM" id="SSF57492">
    <property type="entry name" value="Trefoil"/>
    <property type="match status" value="2"/>
</dbReference>
<dbReference type="Proteomes" id="UP000001646">
    <property type="component" value="Chromosome 3"/>
</dbReference>
<dbReference type="PANTHER" id="PTHR13826">
    <property type="entry name" value="INTESTINAL TREFOIL FACTOR-RELATED"/>
    <property type="match status" value="1"/>
</dbReference>
<dbReference type="PRINTS" id="PR00680">
    <property type="entry name" value="PTREFOIL"/>
</dbReference>
<dbReference type="InterPro" id="IPR044913">
    <property type="entry name" value="P_trefoil_dom_sf"/>
</dbReference>
<accession>G1KBF7</accession>
<dbReference type="CDD" id="cd00111">
    <property type="entry name" value="Trefoil"/>
    <property type="match status" value="2"/>
</dbReference>
<protein>
    <submittedName>
        <fullName evidence="7">Trefoil factor 2</fullName>
    </submittedName>
</protein>
<dbReference type="Gene3D" id="4.10.110.10">
    <property type="entry name" value="Spasmolytic Protein, domain 1"/>
    <property type="match status" value="2"/>
</dbReference>
<dbReference type="FunFam" id="4.10.110.10:FF:000006">
    <property type="entry name" value="Trefoil factor 1"/>
    <property type="match status" value="1"/>
</dbReference>
<dbReference type="Ensembl" id="ENSACAT00000003010.3">
    <property type="protein sequence ID" value="ENSACAP00000002934.3"/>
    <property type="gene ID" value="ENSACAG00000003033.3"/>
</dbReference>
<evidence type="ECO:0000256" key="5">
    <source>
        <dbReference type="PROSITE-ProRule" id="PRU00779"/>
    </source>
</evidence>
<dbReference type="InterPro" id="IPR017957">
    <property type="entry name" value="P_trefoil_CS"/>
</dbReference>
<evidence type="ECO:0000313" key="7">
    <source>
        <dbReference type="Ensembl" id="ENSACAP00000002934.3"/>
    </source>
</evidence>
<feature type="disulfide bond" evidence="5">
    <location>
        <begin position="73"/>
        <end position="88"/>
    </location>
</feature>
<evidence type="ECO:0000256" key="4">
    <source>
        <dbReference type="ARBA" id="ARBA00023157"/>
    </source>
</evidence>
<dbReference type="FunFam" id="4.10.110.10:FF:000001">
    <property type="entry name" value="Trefoil factor 3"/>
    <property type="match status" value="1"/>
</dbReference>
<dbReference type="InterPro" id="IPR000519">
    <property type="entry name" value="P_trefoil_dom"/>
</dbReference>
<evidence type="ECO:0000313" key="8">
    <source>
        <dbReference type="Proteomes" id="UP000001646"/>
    </source>
</evidence>
<dbReference type="GeneTree" id="ENSGT00940000161334"/>
<sequence length="122" mass="13426">MGRFLFSTAECRCKKVDPKTRLNCGPPGITPQQCTENGCCFDSSVPGVPWCYAAAPPTYKEVCPTEVKVRKNCGYPGIPADICESRGCCFESRPPAVPWCFYKVLVAEGNKKKPLSLLLLEM</sequence>
<dbReference type="GO" id="GO:0005615">
    <property type="term" value="C:extracellular space"/>
    <property type="evidence" value="ECO:0000318"/>
    <property type="project" value="GO_Central"/>
</dbReference>
<reference evidence="7 8" key="1">
    <citation type="submission" date="2009-12" db="EMBL/GenBank/DDBJ databases">
        <title>The Genome Sequence of Anolis carolinensis (Green Anole Lizard).</title>
        <authorList>
            <consortium name="The Genome Sequencing Platform"/>
            <person name="Di Palma F."/>
            <person name="Alfoldi J."/>
            <person name="Heiman D."/>
            <person name="Young S."/>
            <person name="Grabherr M."/>
            <person name="Johnson J."/>
            <person name="Lander E.S."/>
            <person name="Lindblad-Toh K."/>
        </authorList>
    </citation>
    <scope>NUCLEOTIDE SEQUENCE [LARGE SCALE GENOMIC DNA]</scope>
    <source>
        <strain evidence="7 8">JBL SC #1</strain>
    </source>
</reference>
<dbReference type="InParanoid" id="G1KBF7"/>
<feature type="domain" description="P-type" evidence="6">
    <location>
        <begin position="9"/>
        <end position="55"/>
    </location>
</feature>
<evidence type="ECO:0000256" key="1">
    <source>
        <dbReference type="ARBA" id="ARBA00004613"/>
    </source>
</evidence>
<comment type="caution">
    <text evidence="5">Lacks conserved residue(s) required for the propagation of feature annotation.</text>
</comment>
<dbReference type="SMART" id="SM00018">
    <property type="entry name" value="PD"/>
    <property type="match status" value="2"/>
</dbReference>
<keyword evidence="3" id="KW-0732">Signal</keyword>
<organism evidence="7 8">
    <name type="scientific">Anolis carolinensis</name>
    <name type="common">Green anole</name>
    <name type="synonym">American chameleon</name>
    <dbReference type="NCBI Taxonomy" id="28377"/>
    <lineage>
        <taxon>Eukaryota</taxon>
        <taxon>Metazoa</taxon>
        <taxon>Chordata</taxon>
        <taxon>Craniata</taxon>
        <taxon>Vertebrata</taxon>
        <taxon>Euteleostomi</taxon>
        <taxon>Lepidosauria</taxon>
        <taxon>Squamata</taxon>
        <taxon>Bifurcata</taxon>
        <taxon>Unidentata</taxon>
        <taxon>Episquamata</taxon>
        <taxon>Toxicofera</taxon>
        <taxon>Iguania</taxon>
        <taxon>Dactyloidae</taxon>
        <taxon>Anolis</taxon>
    </lineage>
</organism>
<dbReference type="InterPro" id="IPR017994">
    <property type="entry name" value="P_trefoil_chordata"/>
</dbReference>
<reference evidence="7" key="2">
    <citation type="submission" date="2025-08" db="UniProtKB">
        <authorList>
            <consortium name="Ensembl"/>
        </authorList>
    </citation>
    <scope>IDENTIFICATION</scope>
</reference>
<feature type="disulfide bond" evidence="5">
    <location>
        <begin position="63"/>
        <end position="89"/>
    </location>
</feature>
<dbReference type="AlphaFoldDB" id="G1KBF7"/>
<dbReference type="GO" id="GO:0030277">
    <property type="term" value="P:maintenance of gastrointestinal epithelium"/>
    <property type="evidence" value="ECO:0000318"/>
    <property type="project" value="GO_Central"/>
</dbReference>
<dbReference type="Pfam" id="PF00088">
    <property type="entry name" value="Trefoil"/>
    <property type="match status" value="2"/>
</dbReference>
<gene>
    <name evidence="7" type="primary">TFF2</name>
</gene>
<comment type="subcellular location">
    <subcellularLocation>
        <location evidence="1">Secreted</location>
    </subcellularLocation>
</comment>
<dbReference type="PROSITE" id="PS51448">
    <property type="entry name" value="P_TREFOIL_2"/>
    <property type="match status" value="2"/>
</dbReference>
<feature type="disulfide bond" evidence="5">
    <location>
        <begin position="34"/>
        <end position="51"/>
    </location>
</feature>
<feature type="disulfide bond" evidence="5">
    <location>
        <begin position="83"/>
        <end position="100"/>
    </location>
</feature>